<sequence>MKYFSWWYKALSFLKHRKAKNNHTNEWYEAHSYTFAANLHKRGVATPQLVSCRVSALIIYSVIP</sequence>
<dbReference type="AlphaFoldDB" id="A0A833JF27"/>
<name>A0A833JF27_9BACT</name>
<gene>
    <name evidence="1" type="ORF">GCL57_02085</name>
</gene>
<dbReference type="Proteomes" id="UP000442694">
    <property type="component" value="Unassembled WGS sequence"/>
</dbReference>
<comment type="caution">
    <text evidence="1">The sequence shown here is derived from an EMBL/GenBank/DDBJ whole genome shotgun (WGS) entry which is preliminary data.</text>
</comment>
<accession>A0A833JF27</accession>
<dbReference type="RefSeq" id="WP_152211602.1">
    <property type="nucleotide sequence ID" value="NZ_WFLN01000004.1"/>
</dbReference>
<reference evidence="1 2" key="1">
    <citation type="submission" date="2019-10" db="EMBL/GenBank/DDBJ databases">
        <title>New genus of Silvanigrellaceae.</title>
        <authorList>
            <person name="Pitt A."/>
            <person name="Hahn M.W."/>
        </authorList>
    </citation>
    <scope>NUCLEOTIDE SEQUENCE [LARGE SCALE GENOMIC DNA]</scope>
    <source>
        <strain evidence="1 2">33A1-SZDP</strain>
    </source>
</reference>
<evidence type="ECO:0000313" key="2">
    <source>
        <dbReference type="Proteomes" id="UP000442694"/>
    </source>
</evidence>
<keyword evidence="2" id="KW-1185">Reference proteome</keyword>
<dbReference type="EMBL" id="WFLN01000004">
    <property type="protein sequence ID" value="KAB8033516.1"/>
    <property type="molecule type" value="Genomic_DNA"/>
</dbReference>
<proteinExistence type="predicted"/>
<organism evidence="1 2">
    <name type="scientific">Fluviispira multicolorata</name>
    <dbReference type="NCBI Taxonomy" id="2654512"/>
    <lineage>
        <taxon>Bacteria</taxon>
        <taxon>Pseudomonadati</taxon>
        <taxon>Bdellovibrionota</taxon>
        <taxon>Oligoflexia</taxon>
        <taxon>Silvanigrellales</taxon>
        <taxon>Silvanigrellaceae</taxon>
        <taxon>Fluviispira</taxon>
    </lineage>
</organism>
<protein>
    <submittedName>
        <fullName evidence="1">Uncharacterized protein</fullName>
    </submittedName>
</protein>
<evidence type="ECO:0000313" key="1">
    <source>
        <dbReference type="EMBL" id="KAB8033516.1"/>
    </source>
</evidence>